<feature type="compositionally biased region" description="Low complexity" evidence="1">
    <location>
        <begin position="17"/>
        <end position="29"/>
    </location>
</feature>
<dbReference type="InterPro" id="IPR053198">
    <property type="entry name" value="Gynoecium_Dev_Regulator"/>
</dbReference>
<dbReference type="Pfam" id="PF00564">
    <property type="entry name" value="PB1"/>
    <property type="match status" value="1"/>
</dbReference>
<proteinExistence type="predicted"/>
<dbReference type="Proteomes" id="UP000585474">
    <property type="component" value="Unassembled WGS sequence"/>
</dbReference>
<evidence type="ECO:0000259" key="2">
    <source>
        <dbReference type="SMART" id="SM00666"/>
    </source>
</evidence>
<feature type="compositionally biased region" description="Polar residues" evidence="1">
    <location>
        <begin position="221"/>
        <end position="235"/>
    </location>
</feature>
<reference evidence="3 4" key="1">
    <citation type="submission" date="2019-07" db="EMBL/GenBank/DDBJ databases">
        <title>De Novo Assembly of kiwifruit Actinidia rufa.</title>
        <authorList>
            <person name="Sugita-Konishi S."/>
            <person name="Sato K."/>
            <person name="Mori E."/>
            <person name="Abe Y."/>
            <person name="Kisaki G."/>
            <person name="Hamano K."/>
            <person name="Suezawa K."/>
            <person name="Otani M."/>
            <person name="Fukuda T."/>
            <person name="Manabe T."/>
            <person name="Gomi K."/>
            <person name="Tabuchi M."/>
            <person name="Akimitsu K."/>
            <person name="Kataoka I."/>
        </authorList>
    </citation>
    <scope>NUCLEOTIDE SEQUENCE [LARGE SCALE GENOMIC DNA]</scope>
    <source>
        <strain evidence="4">cv. Fuchu</strain>
    </source>
</reference>
<feature type="region of interest" description="Disordered" evidence="1">
    <location>
        <begin position="410"/>
        <end position="431"/>
    </location>
</feature>
<protein>
    <submittedName>
        <fullName evidence="3">Octicosapeptide/Phox/Bem1p family protein</fullName>
    </submittedName>
</protein>
<feature type="region of interest" description="Disordered" evidence="1">
    <location>
        <begin position="208"/>
        <end position="244"/>
    </location>
</feature>
<dbReference type="PANTHER" id="PTHR31066">
    <property type="entry name" value="OS05G0427100 PROTEIN-RELATED"/>
    <property type="match status" value="1"/>
</dbReference>
<dbReference type="PANTHER" id="PTHR31066:SF33">
    <property type="entry name" value="OS07G0556300 PROTEIN"/>
    <property type="match status" value="1"/>
</dbReference>
<dbReference type="EMBL" id="BJWL01000008">
    <property type="protein sequence ID" value="GFY91785.1"/>
    <property type="molecule type" value="Genomic_DNA"/>
</dbReference>
<evidence type="ECO:0000313" key="4">
    <source>
        <dbReference type="Proteomes" id="UP000585474"/>
    </source>
</evidence>
<accession>A0A7J0EZB2</accession>
<dbReference type="OrthoDB" id="1938580at2759"/>
<dbReference type="CDD" id="cd06410">
    <property type="entry name" value="PB1_UP2"/>
    <property type="match status" value="1"/>
</dbReference>
<feature type="compositionally biased region" description="Basic and acidic residues" evidence="1">
    <location>
        <begin position="422"/>
        <end position="431"/>
    </location>
</feature>
<feature type="compositionally biased region" description="Basic residues" evidence="1">
    <location>
        <begin position="1"/>
        <end position="13"/>
    </location>
</feature>
<dbReference type="SMART" id="SM00666">
    <property type="entry name" value="PB1"/>
    <property type="match status" value="1"/>
</dbReference>
<feature type="region of interest" description="Disordered" evidence="1">
    <location>
        <begin position="1"/>
        <end position="41"/>
    </location>
</feature>
<organism evidence="3 4">
    <name type="scientific">Actinidia rufa</name>
    <dbReference type="NCBI Taxonomy" id="165716"/>
    <lineage>
        <taxon>Eukaryota</taxon>
        <taxon>Viridiplantae</taxon>
        <taxon>Streptophyta</taxon>
        <taxon>Embryophyta</taxon>
        <taxon>Tracheophyta</taxon>
        <taxon>Spermatophyta</taxon>
        <taxon>Magnoliopsida</taxon>
        <taxon>eudicotyledons</taxon>
        <taxon>Gunneridae</taxon>
        <taxon>Pentapetalae</taxon>
        <taxon>asterids</taxon>
        <taxon>Ericales</taxon>
        <taxon>Actinidiaceae</taxon>
        <taxon>Actinidia</taxon>
    </lineage>
</organism>
<comment type="caution">
    <text evidence="3">The sequence shown here is derived from an EMBL/GenBank/DDBJ whole genome shotgun (WGS) entry which is preliminary data.</text>
</comment>
<dbReference type="SUPFAM" id="SSF54277">
    <property type="entry name" value="CAD &amp; PB1 domains"/>
    <property type="match status" value="1"/>
</dbReference>
<gene>
    <name evidence="3" type="ORF">Acr_08g0001810</name>
</gene>
<dbReference type="InterPro" id="IPR000270">
    <property type="entry name" value="PB1_dom"/>
</dbReference>
<dbReference type="AlphaFoldDB" id="A0A7J0EZB2"/>
<sequence length="431" mass="47009">MTSHHHHHHHHHHPSDLDSAASDSLTSSPRSDAHLSIGDETAPQPRVRFMCSFGGKILPRPHDNQLRYVGGDTRIVAIQRHGTTFASLLHKLGKLAGITNISIKYQLPNEDLDALITVTTDEDVENMMDEYDRFHQNISHPKASSRLRLFLFTNDSVSRTNSISSLLCGSTRREHWFLDALNGGSGLERWRSEVSSIMSEVPDYLFGLDSSDDQARDPKSKTQLGVSETISSSDPGSPAPVVSSPFCSTSSSLAPVSMPSIPELPPIKTKPNPSPVVDPKEARVETFMETSEPPVIQQSGYAGNPMWHYVPGLTMKPVPVYYMPGTGRIENAPPQPVQIKVPYVQVQSFPAPPGQKQAGYHPIFPGMGQVIGGRPVGPVHPYAMLARVVTDDMNQPVYYGMGNAYPGMVGPGGDDPQLSGPEAKEGRVYPS</sequence>
<keyword evidence="4" id="KW-1185">Reference proteome</keyword>
<evidence type="ECO:0000313" key="3">
    <source>
        <dbReference type="EMBL" id="GFY91785.1"/>
    </source>
</evidence>
<name>A0A7J0EZB2_9ERIC</name>
<evidence type="ECO:0000256" key="1">
    <source>
        <dbReference type="SAM" id="MobiDB-lite"/>
    </source>
</evidence>
<feature type="domain" description="PB1" evidence="2">
    <location>
        <begin position="61"/>
        <end position="152"/>
    </location>
</feature>
<dbReference type="Gene3D" id="3.10.20.90">
    <property type="entry name" value="Phosphatidylinositol 3-kinase Catalytic Subunit, Chain A, domain 1"/>
    <property type="match status" value="1"/>
</dbReference>